<accession>X0RLP8</accession>
<dbReference type="EMBL" id="BARS01005204">
    <property type="protein sequence ID" value="GAF69759.1"/>
    <property type="molecule type" value="Genomic_DNA"/>
</dbReference>
<protein>
    <submittedName>
        <fullName evidence="1">Uncharacterized protein</fullName>
    </submittedName>
</protein>
<proteinExistence type="predicted"/>
<dbReference type="AlphaFoldDB" id="X0RLP8"/>
<name>X0RLP8_9ZZZZ</name>
<gene>
    <name evidence="1" type="ORF">S01H1_10189</name>
</gene>
<reference evidence="1" key="1">
    <citation type="journal article" date="2014" name="Front. Microbiol.">
        <title>High frequency of phylogenetically diverse reductive dehalogenase-homologous genes in deep subseafloor sedimentary metagenomes.</title>
        <authorList>
            <person name="Kawai M."/>
            <person name="Futagami T."/>
            <person name="Toyoda A."/>
            <person name="Takaki Y."/>
            <person name="Nishi S."/>
            <person name="Hori S."/>
            <person name="Arai W."/>
            <person name="Tsubouchi T."/>
            <person name="Morono Y."/>
            <person name="Uchiyama I."/>
            <person name="Ito T."/>
            <person name="Fujiyama A."/>
            <person name="Inagaki F."/>
            <person name="Takami H."/>
        </authorList>
    </citation>
    <scope>NUCLEOTIDE SEQUENCE</scope>
    <source>
        <strain evidence="1">Expedition CK06-06</strain>
    </source>
</reference>
<sequence>MITPITTKLRRTFAPKPVEDLLVWTLQNATSSENTITFTPDGITDSIASLPIDIIIETTVRFTYTVLQNTITGSAFFFIPSGSITGNPEFISSDIGTHSYDLEVVNNNDFILMGDKVMESGILEFSVDSIYYVVDGTPTTQITWNI</sequence>
<evidence type="ECO:0000313" key="1">
    <source>
        <dbReference type="EMBL" id="GAF69759.1"/>
    </source>
</evidence>
<organism evidence="1">
    <name type="scientific">marine sediment metagenome</name>
    <dbReference type="NCBI Taxonomy" id="412755"/>
    <lineage>
        <taxon>unclassified sequences</taxon>
        <taxon>metagenomes</taxon>
        <taxon>ecological metagenomes</taxon>
    </lineage>
</organism>
<comment type="caution">
    <text evidence="1">The sequence shown here is derived from an EMBL/GenBank/DDBJ whole genome shotgun (WGS) entry which is preliminary data.</text>
</comment>